<proteinExistence type="predicted"/>
<reference evidence="1" key="2">
    <citation type="submission" date="2020-07" db="EMBL/GenBank/DDBJ databases">
        <authorList>
            <person name="Vera ALvarez R."/>
            <person name="Arias-Moreno D.M."/>
            <person name="Jimenez-Jacinto V."/>
            <person name="Jimenez-Bremont J.F."/>
            <person name="Swaminathan K."/>
            <person name="Moose S.P."/>
            <person name="Guerrero-Gonzalez M.L."/>
            <person name="Marino-Ramirez L."/>
            <person name="Landsman D."/>
            <person name="Rodriguez-Kessler M."/>
            <person name="Delgado-Sanchez P."/>
        </authorList>
    </citation>
    <scope>NUCLEOTIDE SEQUENCE</scope>
    <source>
        <tissue evidence="1">Cladode</tissue>
    </source>
</reference>
<dbReference type="EMBL" id="GISG01140406">
    <property type="protein sequence ID" value="MBA4644879.1"/>
    <property type="molecule type" value="Transcribed_RNA"/>
</dbReference>
<reference evidence="1" key="1">
    <citation type="journal article" date="2013" name="J. Plant Res.">
        <title>Effect of fungi and light on seed germination of three Opuntia species from semiarid lands of central Mexico.</title>
        <authorList>
            <person name="Delgado-Sanchez P."/>
            <person name="Jimenez-Bremont J.F."/>
            <person name="Guerrero-Gonzalez Mde L."/>
            <person name="Flores J."/>
        </authorList>
    </citation>
    <scope>NUCLEOTIDE SEQUENCE</scope>
    <source>
        <tissue evidence="1">Cladode</tissue>
    </source>
</reference>
<accession>A0A7C8ZJM0</accession>
<evidence type="ECO:0000313" key="1">
    <source>
        <dbReference type="EMBL" id="MBA4644879.1"/>
    </source>
</evidence>
<protein>
    <submittedName>
        <fullName evidence="1">Uncharacterized protein</fullName>
    </submittedName>
</protein>
<dbReference type="AlphaFoldDB" id="A0A7C8ZJM0"/>
<name>A0A7C8ZJM0_OPUST</name>
<organism evidence="1">
    <name type="scientific">Opuntia streptacantha</name>
    <name type="common">Prickly pear cactus</name>
    <name type="synonym">Opuntia cardona</name>
    <dbReference type="NCBI Taxonomy" id="393608"/>
    <lineage>
        <taxon>Eukaryota</taxon>
        <taxon>Viridiplantae</taxon>
        <taxon>Streptophyta</taxon>
        <taxon>Embryophyta</taxon>
        <taxon>Tracheophyta</taxon>
        <taxon>Spermatophyta</taxon>
        <taxon>Magnoliopsida</taxon>
        <taxon>eudicotyledons</taxon>
        <taxon>Gunneridae</taxon>
        <taxon>Pentapetalae</taxon>
        <taxon>Caryophyllales</taxon>
        <taxon>Cactineae</taxon>
        <taxon>Cactaceae</taxon>
        <taxon>Opuntioideae</taxon>
        <taxon>Opuntia</taxon>
    </lineage>
</organism>
<sequence>MLLILLSTHAMDFTVTNLLQTPIKSQRYGLRIGVDGLLLMEIQYLTDQWKTWLLLLHAFISEGERCKTITCTMVEPTSTTALVDHSLLQLMIMMLQSMSTALSDSQNGVT</sequence>